<keyword evidence="1" id="KW-0805">Transcription regulation</keyword>
<dbReference type="SMART" id="SM00421">
    <property type="entry name" value="HTH_LUXR"/>
    <property type="match status" value="1"/>
</dbReference>
<evidence type="ECO:0000313" key="6">
    <source>
        <dbReference type="Proteomes" id="UP000534783"/>
    </source>
</evidence>
<evidence type="ECO:0000259" key="4">
    <source>
        <dbReference type="PROSITE" id="PS50043"/>
    </source>
</evidence>
<keyword evidence="3" id="KW-0804">Transcription</keyword>
<dbReference type="Pfam" id="PF00196">
    <property type="entry name" value="GerE"/>
    <property type="match status" value="1"/>
</dbReference>
<gene>
    <name evidence="5" type="ORF">MNODULE_21280</name>
</gene>
<dbReference type="GO" id="GO:0003677">
    <property type="term" value="F:DNA binding"/>
    <property type="evidence" value="ECO:0007669"/>
    <property type="project" value="UniProtKB-KW"/>
</dbReference>
<dbReference type="GO" id="GO:0006355">
    <property type="term" value="P:regulation of DNA-templated transcription"/>
    <property type="evidence" value="ECO:0007669"/>
    <property type="project" value="InterPro"/>
</dbReference>
<reference evidence="5 6" key="1">
    <citation type="journal article" date="2020" name="Nature">
        <title>Bacterial chemolithoautotrophy via manganese oxidation.</title>
        <authorList>
            <person name="Yu H."/>
            <person name="Leadbetter J.R."/>
        </authorList>
    </citation>
    <scope>NUCLEOTIDE SEQUENCE [LARGE SCALE GENOMIC DNA]</scope>
    <source>
        <strain evidence="5 6">Mn-1</strain>
    </source>
</reference>
<dbReference type="InterPro" id="IPR036388">
    <property type="entry name" value="WH-like_DNA-bd_sf"/>
</dbReference>
<dbReference type="Proteomes" id="UP000534783">
    <property type="component" value="Unassembled WGS sequence"/>
</dbReference>
<sequence length="96" mass="11174">MGRWIKERAVLKDQNGIHQRIISAPVFRRELTKREIEVLTLVAQGYKNREIAKKLGVAVKTLENHRVNIMNKLGLRNTVQMIRYAIEKGIVPIEDR</sequence>
<organism evidence="5 6">
    <name type="scientific">Candidatus Manganitrophus noduliformans</name>
    <dbReference type="NCBI Taxonomy" id="2606439"/>
    <lineage>
        <taxon>Bacteria</taxon>
        <taxon>Pseudomonadati</taxon>
        <taxon>Nitrospirota</taxon>
        <taxon>Nitrospiria</taxon>
        <taxon>Candidatus Troglogloeales</taxon>
        <taxon>Candidatus Manganitrophaceae</taxon>
        <taxon>Candidatus Manganitrophus</taxon>
    </lineage>
</organism>
<keyword evidence="2" id="KW-0238">DNA-binding</keyword>
<dbReference type="PANTHER" id="PTHR44688:SF16">
    <property type="entry name" value="DNA-BINDING TRANSCRIPTIONAL ACTIVATOR DEVR_DOSR"/>
    <property type="match status" value="1"/>
</dbReference>
<evidence type="ECO:0000256" key="3">
    <source>
        <dbReference type="ARBA" id="ARBA00023163"/>
    </source>
</evidence>
<dbReference type="InterPro" id="IPR016032">
    <property type="entry name" value="Sig_transdc_resp-reg_C-effctor"/>
</dbReference>
<comment type="caution">
    <text evidence="5">The sequence shown here is derived from an EMBL/GenBank/DDBJ whole genome shotgun (WGS) entry which is preliminary data.</text>
</comment>
<keyword evidence="6" id="KW-1185">Reference proteome</keyword>
<proteinExistence type="predicted"/>
<dbReference type="PANTHER" id="PTHR44688">
    <property type="entry name" value="DNA-BINDING TRANSCRIPTIONAL ACTIVATOR DEVR_DOSR"/>
    <property type="match status" value="1"/>
</dbReference>
<dbReference type="SUPFAM" id="SSF46894">
    <property type="entry name" value="C-terminal effector domain of the bipartite response regulators"/>
    <property type="match status" value="1"/>
</dbReference>
<name>A0A7X6DTU6_9BACT</name>
<dbReference type="Gene3D" id="1.10.10.10">
    <property type="entry name" value="Winged helix-like DNA-binding domain superfamily/Winged helix DNA-binding domain"/>
    <property type="match status" value="1"/>
</dbReference>
<dbReference type="EMBL" id="VTOW01000005">
    <property type="protein sequence ID" value="NKE73295.1"/>
    <property type="molecule type" value="Genomic_DNA"/>
</dbReference>
<evidence type="ECO:0000313" key="5">
    <source>
        <dbReference type="EMBL" id="NKE73295.1"/>
    </source>
</evidence>
<dbReference type="PROSITE" id="PS00622">
    <property type="entry name" value="HTH_LUXR_1"/>
    <property type="match status" value="1"/>
</dbReference>
<dbReference type="CDD" id="cd06170">
    <property type="entry name" value="LuxR_C_like"/>
    <property type="match status" value="1"/>
</dbReference>
<accession>A0A7X6DTU6</accession>
<dbReference type="InterPro" id="IPR000792">
    <property type="entry name" value="Tscrpt_reg_LuxR_C"/>
</dbReference>
<evidence type="ECO:0000256" key="1">
    <source>
        <dbReference type="ARBA" id="ARBA00023015"/>
    </source>
</evidence>
<dbReference type="PRINTS" id="PR00038">
    <property type="entry name" value="HTHLUXR"/>
</dbReference>
<protein>
    <submittedName>
        <fullName evidence="5">Response regulator transcription factor</fullName>
    </submittedName>
</protein>
<feature type="domain" description="HTH luxR-type" evidence="4">
    <location>
        <begin position="24"/>
        <end position="89"/>
    </location>
</feature>
<evidence type="ECO:0000256" key="2">
    <source>
        <dbReference type="ARBA" id="ARBA00023125"/>
    </source>
</evidence>
<dbReference type="AlphaFoldDB" id="A0A7X6DTU6"/>
<dbReference type="PROSITE" id="PS50043">
    <property type="entry name" value="HTH_LUXR_2"/>
    <property type="match status" value="1"/>
</dbReference>